<proteinExistence type="predicted"/>
<dbReference type="Proteomes" id="UP001059893">
    <property type="component" value="Unassembled WGS sequence"/>
</dbReference>
<gene>
    <name evidence="2" type="ORF">MCOR33_003015</name>
</gene>
<protein>
    <submittedName>
        <fullName evidence="2">Uncharacterized protein</fullName>
    </submittedName>
</protein>
<comment type="caution">
    <text evidence="2">The sequence shown here is derived from an EMBL/GenBank/DDBJ whole genome shotgun (WGS) entry which is preliminary data.</text>
</comment>
<organism evidence="2 3">
    <name type="scientific">Pyricularia grisea</name>
    <name type="common">Crabgrass-specific blast fungus</name>
    <name type="synonym">Magnaporthe grisea</name>
    <dbReference type="NCBI Taxonomy" id="148305"/>
    <lineage>
        <taxon>Eukaryota</taxon>
        <taxon>Fungi</taxon>
        <taxon>Dikarya</taxon>
        <taxon>Ascomycota</taxon>
        <taxon>Pezizomycotina</taxon>
        <taxon>Sordariomycetes</taxon>
        <taxon>Sordariomycetidae</taxon>
        <taxon>Magnaporthales</taxon>
        <taxon>Pyriculariaceae</taxon>
        <taxon>Pyricularia</taxon>
    </lineage>
</organism>
<reference evidence="2" key="1">
    <citation type="submission" date="2021-01" db="EMBL/GenBank/DDBJ databases">
        <title>Deciphering the adaptive evolutionary patterns associated with biogeogrpahic diversity in the finger millet blast pathogen Magnaporthe oryzae in Eastern Africa.</title>
        <authorList>
            <person name="Onyema G."/>
            <person name="Shittu T.A."/>
            <person name="Dodsworth S."/>
            <person name="Devilliers S."/>
            <person name="Muthumeenakshi S."/>
            <person name="Sreenivasaprasad S."/>
        </authorList>
    </citation>
    <scope>NUCLEOTIDE SEQUENCE</scope>
    <source>
        <strain evidence="2">D15/s37</strain>
    </source>
</reference>
<accession>A0ABQ8NSL1</accession>
<dbReference type="EMBL" id="JABSND010000037">
    <property type="protein sequence ID" value="KAI6301490.1"/>
    <property type="molecule type" value="Genomic_DNA"/>
</dbReference>
<keyword evidence="3" id="KW-1185">Reference proteome</keyword>
<feature type="region of interest" description="Disordered" evidence="1">
    <location>
        <begin position="48"/>
        <end position="82"/>
    </location>
</feature>
<sequence>MVLVQLETPIGAALGTIARANEAFVGVVLSLTPKPALYKDMPDDLFNVDSSHHERRNCQRHQGRQGRQGRNRAGSLQSNQPECDQRCRTEYMDECWSFAAKGARVVVINPGSPGRSGAQDEEEERQDFIGAYVVELLRQRRSGEEENINAAINVGVKSGGLSIWDQLEIHDDFEWISDM</sequence>
<evidence type="ECO:0000313" key="2">
    <source>
        <dbReference type="EMBL" id="KAI6301490.1"/>
    </source>
</evidence>
<name>A0ABQ8NSL1_PYRGI</name>
<evidence type="ECO:0000313" key="3">
    <source>
        <dbReference type="Proteomes" id="UP001059893"/>
    </source>
</evidence>
<feature type="compositionally biased region" description="Basic residues" evidence="1">
    <location>
        <begin position="53"/>
        <end position="70"/>
    </location>
</feature>
<evidence type="ECO:0000256" key="1">
    <source>
        <dbReference type="SAM" id="MobiDB-lite"/>
    </source>
</evidence>